<dbReference type="RefSeq" id="WP_071876191.1">
    <property type="nucleotide sequence ID" value="NZ_JXLC01000001.1"/>
</dbReference>
<reference evidence="2 4" key="1">
    <citation type="submission" date="2014-12" db="EMBL/GenBank/DDBJ databases">
        <title>Draft genome sequences of 29 type strains of Enterococci.</title>
        <authorList>
            <person name="Zhong Z."/>
            <person name="Sun Z."/>
            <person name="Liu W."/>
            <person name="Zhang W."/>
            <person name="Zhang H."/>
        </authorList>
    </citation>
    <scope>NUCLEOTIDE SEQUENCE [LARGE SCALE GENOMIC DNA]</scope>
    <source>
        <strain evidence="2 4">DSM 22801</strain>
    </source>
</reference>
<gene>
    <name evidence="1" type="ORF">ATZ33_14200</name>
    <name evidence="2" type="ORF">RV15_GL000204</name>
</gene>
<accession>A0A0S3KDY5</accession>
<dbReference type="AlphaFoldDB" id="A0A0S3KDY5"/>
<evidence type="ECO:0000313" key="1">
    <source>
        <dbReference type="EMBL" id="ALS02488.1"/>
    </source>
</evidence>
<protein>
    <recommendedName>
        <fullName evidence="5">Type VII secretion effector</fullName>
    </recommendedName>
</protein>
<organism evidence="2 4">
    <name type="scientific">Enterococcus silesiacus</name>
    <dbReference type="NCBI Taxonomy" id="332949"/>
    <lineage>
        <taxon>Bacteria</taxon>
        <taxon>Bacillati</taxon>
        <taxon>Bacillota</taxon>
        <taxon>Bacilli</taxon>
        <taxon>Lactobacillales</taxon>
        <taxon>Enterococcaceae</taxon>
        <taxon>Enterococcus</taxon>
    </lineage>
</organism>
<dbReference type="KEGG" id="ess:ATZ33_14200"/>
<evidence type="ECO:0000313" key="2">
    <source>
        <dbReference type="EMBL" id="OJG93602.1"/>
    </source>
</evidence>
<name>A0A0S3KDY5_9ENTE</name>
<sequence length="94" mass="10103">MGETVSTDGNAVAKFAADILVAKGSIDFKPINSINTSTSPATNELKTLITSFQHTIDTYKTCLTTEVRNVQAVHNAIEEADKKIKDSISTTMQA</sequence>
<dbReference type="OrthoDB" id="2185663at2"/>
<reference evidence="1 3" key="2">
    <citation type="submission" date="2015-12" db="EMBL/GenBank/DDBJ databases">
        <authorList>
            <person name="Lauer A."/>
            <person name="Humrighouse B."/>
            <person name="Loparev V."/>
            <person name="Shewmaker P.L."/>
            <person name="Whitney A.M."/>
            <person name="McLaughlin R.W."/>
        </authorList>
    </citation>
    <scope>NUCLEOTIDE SEQUENCE [LARGE SCALE GENOMIC DNA]</scope>
    <source>
        <strain evidence="1 3">LMG 23085</strain>
    </source>
</reference>
<proteinExistence type="predicted"/>
<evidence type="ECO:0008006" key="5">
    <source>
        <dbReference type="Google" id="ProtNLM"/>
    </source>
</evidence>
<dbReference type="Proteomes" id="UP000065511">
    <property type="component" value="Chromosome"/>
</dbReference>
<dbReference type="EMBL" id="JXLC01000001">
    <property type="protein sequence ID" value="OJG93602.1"/>
    <property type="molecule type" value="Genomic_DNA"/>
</dbReference>
<evidence type="ECO:0000313" key="3">
    <source>
        <dbReference type="Proteomes" id="UP000065511"/>
    </source>
</evidence>
<dbReference type="EMBL" id="CP013614">
    <property type="protein sequence ID" value="ALS02488.1"/>
    <property type="molecule type" value="Genomic_DNA"/>
</dbReference>
<dbReference type="Proteomes" id="UP000183039">
    <property type="component" value="Unassembled WGS sequence"/>
</dbReference>
<evidence type="ECO:0000313" key="4">
    <source>
        <dbReference type="Proteomes" id="UP000183039"/>
    </source>
</evidence>
<keyword evidence="3" id="KW-1185">Reference proteome</keyword>